<name>A0A4S4A038_9FLAO</name>
<dbReference type="Gene3D" id="3.90.780.10">
    <property type="entry name" value="5'-Nucleotidase, C-terminal domain"/>
    <property type="match status" value="1"/>
</dbReference>
<dbReference type="PANTHER" id="PTHR11575">
    <property type="entry name" value="5'-NUCLEOTIDASE-RELATED"/>
    <property type="match status" value="1"/>
</dbReference>
<dbReference type="SUPFAM" id="SSF55816">
    <property type="entry name" value="5'-nucleotidase (syn. UDP-sugar hydrolase), C-terminal domain"/>
    <property type="match status" value="1"/>
</dbReference>
<evidence type="ECO:0000313" key="3">
    <source>
        <dbReference type="Proteomes" id="UP000307507"/>
    </source>
</evidence>
<gene>
    <name evidence="2" type="ORF">E6C50_07225</name>
</gene>
<protein>
    <recommendedName>
        <fullName evidence="1">5'-Nucleotidase C-terminal domain-containing protein</fullName>
    </recommendedName>
</protein>
<dbReference type="GO" id="GO:0009166">
    <property type="term" value="P:nucleotide catabolic process"/>
    <property type="evidence" value="ECO:0007669"/>
    <property type="project" value="InterPro"/>
</dbReference>
<feature type="domain" description="5'-Nucleotidase C-terminal" evidence="1">
    <location>
        <begin position="85"/>
        <end position="223"/>
    </location>
</feature>
<dbReference type="RefSeq" id="WP_136402532.1">
    <property type="nucleotide sequence ID" value="NZ_SSNZ01000002.1"/>
</dbReference>
<reference evidence="2 3" key="1">
    <citation type="submission" date="2019-04" db="EMBL/GenBank/DDBJ databases">
        <title>Flavobacterium sp. nov. isolated from construction timber.</title>
        <authorList>
            <person name="Lin S.-Y."/>
            <person name="Chang C.-T."/>
            <person name="Young C.-C."/>
        </authorList>
    </citation>
    <scope>NUCLEOTIDE SEQUENCE [LARGE SCALE GENOMIC DNA]</scope>
    <source>
        <strain evidence="2 3">CC-CTC003</strain>
    </source>
</reference>
<dbReference type="OrthoDB" id="4762412at2"/>
<dbReference type="GO" id="GO:0016787">
    <property type="term" value="F:hydrolase activity"/>
    <property type="evidence" value="ECO:0007669"/>
    <property type="project" value="InterPro"/>
</dbReference>
<dbReference type="PANTHER" id="PTHR11575:SF24">
    <property type="entry name" value="5'-NUCLEOTIDASE"/>
    <property type="match status" value="1"/>
</dbReference>
<dbReference type="Pfam" id="PF02872">
    <property type="entry name" value="5_nucleotid_C"/>
    <property type="match status" value="1"/>
</dbReference>
<dbReference type="InterPro" id="IPR008334">
    <property type="entry name" value="5'-Nucleotdase_C"/>
</dbReference>
<sequence>MTKLRKYNRILTSIIVLTGIFLSVSCTTQKYYNTKIEGKQIGVTNVYPDVKSIEDYVAPYRNHINQELDHVLAYCPETLDKSKGTWQTTIGNLLADATIEMGNPIFQSREKKNIDICLLNHGGIRAPLPKGDVTTRTAFEIMPFENSLIIVALKGAQIREMAEYILKERKPHPLSGLKIVADKNTLSIKSLTVNGKPLQEDQVYYVATSDYLSNGGDSMNFFKKGIQSYDMDYKLRNLLIDYFKKVDTIPVITTERIILE</sequence>
<dbReference type="PRINTS" id="PR01607">
    <property type="entry name" value="APYRASEFAMLY"/>
</dbReference>
<comment type="caution">
    <text evidence="2">The sequence shown here is derived from an EMBL/GenBank/DDBJ whole genome shotgun (WGS) entry which is preliminary data.</text>
</comment>
<accession>A0A4S4A038</accession>
<dbReference type="AlphaFoldDB" id="A0A4S4A038"/>
<evidence type="ECO:0000259" key="1">
    <source>
        <dbReference type="Pfam" id="PF02872"/>
    </source>
</evidence>
<keyword evidence="3" id="KW-1185">Reference proteome</keyword>
<proteinExistence type="predicted"/>
<dbReference type="EMBL" id="SSNZ01000002">
    <property type="protein sequence ID" value="THF51547.1"/>
    <property type="molecule type" value="Genomic_DNA"/>
</dbReference>
<evidence type="ECO:0000313" key="2">
    <source>
        <dbReference type="EMBL" id="THF51547.1"/>
    </source>
</evidence>
<dbReference type="Proteomes" id="UP000307507">
    <property type="component" value="Unassembled WGS sequence"/>
</dbReference>
<dbReference type="PROSITE" id="PS51257">
    <property type="entry name" value="PROKAR_LIPOPROTEIN"/>
    <property type="match status" value="1"/>
</dbReference>
<dbReference type="InterPro" id="IPR006179">
    <property type="entry name" value="5_nucleotidase/apyrase"/>
</dbReference>
<dbReference type="InterPro" id="IPR036907">
    <property type="entry name" value="5'-Nucleotdase_C_sf"/>
</dbReference>
<organism evidence="2 3">
    <name type="scientific">Flavobacterium supellecticarium</name>
    <dbReference type="NCBI Taxonomy" id="2565924"/>
    <lineage>
        <taxon>Bacteria</taxon>
        <taxon>Pseudomonadati</taxon>
        <taxon>Bacteroidota</taxon>
        <taxon>Flavobacteriia</taxon>
        <taxon>Flavobacteriales</taxon>
        <taxon>Flavobacteriaceae</taxon>
        <taxon>Flavobacterium</taxon>
    </lineage>
</organism>